<dbReference type="AlphaFoldDB" id="A0A939C0U5"/>
<keyword evidence="12" id="KW-1185">Reference proteome</keyword>
<dbReference type="PANTHER" id="PTHR32309">
    <property type="entry name" value="TYROSINE-PROTEIN KINASE"/>
    <property type="match status" value="1"/>
</dbReference>
<evidence type="ECO:0000256" key="6">
    <source>
        <dbReference type="ARBA" id="ARBA00023136"/>
    </source>
</evidence>
<dbReference type="PANTHER" id="PTHR32309:SF13">
    <property type="entry name" value="FERRIC ENTEROBACTIN TRANSPORT PROTEIN FEPE"/>
    <property type="match status" value="1"/>
</dbReference>
<keyword evidence="6 9" id="KW-0472">Membrane</keyword>
<dbReference type="InterPro" id="IPR050445">
    <property type="entry name" value="Bact_polysacc_biosynth/exp"/>
</dbReference>
<keyword evidence="3" id="KW-1003">Cell membrane</keyword>
<evidence type="ECO:0000259" key="10">
    <source>
        <dbReference type="Pfam" id="PF02706"/>
    </source>
</evidence>
<evidence type="ECO:0000313" key="11">
    <source>
        <dbReference type="EMBL" id="MBM9469151.1"/>
    </source>
</evidence>
<evidence type="ECO:0000256" key="4">
    <source>
        <dbReference type="ARBA" id="ARBA00022692"/>
    </source>
</evidence>
<accession>A0A939C0U5</accession>
<protein>
    <recommendedName>
        <fullName evidence="10">Polysaccharide chain length determinant N-terminal domain-containing protein</fullName>
    </recommendedName>
</protein>
<comment type="similarity">
    <text evidence="2">Belongs to the CpsC/CapA family.</text>
</comment>
<dbReference type="InterPro" id="IPR003856">
    <property type="entry name" value="LPS_length_determ_N"/>
</dbReference>
<evidence type="ECO:0000256" key="5">
    <source>
        <dbReference type="ARBA" id="ARBA00022989"/>
    </source>
</evidence>
<keyword evidence="7" id="KW-0175">Coiled coil</keyword>
<feature type="region of interest" description="Disordered" evidence="8">
    <location>
        <begin position="433"/>
        <end position="499"/>
    </location>
</feature>
<evidence type="ECO:0000256" key="3">
    <source>
        <dbReference type="ARBA" id="ARBA00022475"/>
    </source>
</evidence>
<feature type="transmembrane region" description="Helical" evidence="9">
    <location>
        <begin position="406"/>
        <end position="426"/>
    </location>
</feature>
<evidence type="ECO:0000313" key="12">
    <source>
        <dbReference type="Proteomes" id="UP000663792"/>
    </source>
</evidence>
<evidence type="ECO:0000256" key="7">
    <source>
        <dbReference type="SAM" id="Coils"/>
    </source>
</evidence>
<keyword evidence="4 9" id="KW-0812">Transmembrane</keyword>
<feature type="coiled-coil region" evidence="7">
    <location>
        <begin position="251"/>
        <end position="278"/>
    </location>
</feature>
<evidence type="ECO:0000256" key="2">
    <source>
        <dbReference type="ARBA" id="ARBA00006683"/>
    </source>
</evidence>
<organism evidence="11 12">
    <name type="scientific">Nakamurella leprariae</name>
    <dbReference type="NCBI Taxonomy" id="2803911"/>
    <lineage>
        <taxon>Bacteria</taxon>
        <taxon>Bacillati</taxon>
        <taxon>Actinomycetota</taxon>
        <taxon>Actinomycetes</taxon>
        <taxon>Nakamurellales</taxon>
        <taxon>Nakamurellaceae</taxon>
        <taxon>Nakamurella</taxon>
    </lineage>
</organism>
<dbReference type="GO" id="GO:0005886">
    <property type="term" value="C:plasma membrane"/>
    <property type="evidence" value="ECO:0007669"/>
    <property type="project" value="UniProtKB-SubCell"/>
</dbReference>
<reference evidence="11" key="1">
    <citation type="submission" date="2021-01" db="EMBL/GenBank/DDBJ databases">
        <title>YIM 132084 draft genome.</title>
        <authorList>
            <person name="An D."/>
        </authorList>
    </citation>
    <scope>NUCLEOTIDE SEQUENCE</scope>
    <source>
        <strain evidence="11">YIM 132084</strain>
    </source>
</reference>
<comment type="subcellular location">
    <subcellularLocation>
        <location evidence="1">Cell membrane</location>
        <topology evidence="1">Multi-pass membrane protein</topology>
    </subcellularLocation>
</comment>
<dbReference type="EMBL" id="JAERWK010000023">
    <property type="protein sequence ID" value="MBM9469151.1"/>
    <property type="molecule type" value="Genomic_DNA"/>
</dbReference>
<evidence type="ECO:0000256" key="9">
    <source>
        <dbReference type="SAM" id="Phobius"/>
    </source>
</evidence>
<dbReference type="GO" id="GO:0004713">
    <property type="term" value="F:protein tyrosine kinase activity"/>
    <property type="evidence" value="ECO:0007669"/>
    <property type="project" value="TreeGrafter"/>
</dbReference>
<name>A0A939C0U5_9ACTN</name>
<evidence type="ECO:0000256" key="8">
    <source>
        <dbReference type="SAM" id="MobiDB-lite"/>
    </source>
</evidence>
<dbReference type="Proteomes" id="UP000663792">
    <property type="component" value="Unassembled WGS sequence"/>
</dbReference>
<evidence type="ECO:0000256" key="1">
    <source>
        <dbReference type="ARBA" id="ARBA00004651"/>
    </source>
</evidence>
<dbReference type="Pfam" id="PF02706">
    <property type="entry name" value="Wzz"/>
    <property type="match status" value="1"/>
</dbReference>
<proteinExistence type="inferred from homology"/>
<dbReference type="RefSeq" id="WP_205262109.1">
    <property type="nucleotide sequence ID" value="NZ_JAERWK010000023.1"/>
</dbReference>
<keyword evidence="5 9" id="KW-1133">Transmembrane helix</keyword>
<sequence>MTVSAWLRRYWRIPLIALLGAVLAFAGSFLVSPTYESSTRVLIRAKDTSFLTTSGQDLSSGTIVADGSLSKSLAETYAAMATSRTTAEAVVDRLALDAPRAQDDGIIASARRGLSWLYRCTKAFVTSGFCAEIDTRTAAISGVQEGVTAGQLGPNTGQGAGQPVSYVLEIGATGETAEQARAVTDAVADELVAAGERRFTEDIQRYEADLAAQVAAAEQDVAARTQAVTDFKNTNGLSTAEEQQVLAATSYDTLQNNLLDAQAQLADLQAQLASTEASLADTPQLLSNNQRIQTGRSDTTVESDATNPVWTALATQRDQVRAQLNGVQARIAQLQSQLAAASPTALNTAQGRLVVLQQDLDLARSNQADLTGRLQQARSTAVTGGGELTRIDTAALPAYPAAPKRYMYLLLGLVFGGLAGAALTWWARRRHTGPAGVEQNPAPSTEPPGGGHAAPAGTPDETPAPVPGPRPDLEPVAPARTPEPVGVLGPPPGRNGAAH</sequence>
<gene>
    <name evidence="11" type="ORF">JL106_17830</name>
</gene>
<feature type="domain" description="Polysaccharide chain length determinant N-terminal" evidence="10">
    <location>
        <begin position="7"/>
        <end position="93"/>
    </location>
</feature>
<comment type="caution">
    <text evidence="11">The sequence shown here is derived from an EMBL/GenBank/DDBJ whole genome shotgun (WGS) entry which is preliminary data.</text>
</comment>